<dbReference type="SUPFAM" id="SSF53448">
    <property type="entry name" value="Nucleotide-diphospho-sugar transferases"/>
    <property type="match status" value="1"/>
</dbReference>
<dbReference type="KEGG" id="slb:AWJ20_1163"/>
<keyword evidence="6 7" id="KW-0472">Membrane</keyword>
<sequence>MSNHGSSRRDSTSVHGTPRGSPTRFSQFGAGRAEWTRLESPLKDQSPSIASSGSPLPRAPSPGTANYPASSIPLPPQPNFHAPYGTGRFARPTAVGGAGADLAGSHHHHEYGRQNSIASNTESVITIDDSDSDEEIDREHGGRAIAGIDYSDSEDGFVEEVEAAFDDVRSTTSSQVTLSTEHYELPDKAHPRRHKSMSRKEVKLVRGNLILDCPVPTKLYSFLPRRDNDEFVYMRYTACTSDPDDFSESGFTLRPAIYEREIQLCICVTMYNEDEESFTRTLHAVMKNIAHLCSRHKSRVWGKDGWKKIVVSIVSDGRTKVNPRVLDVLAAMGVYQEGIAKNFVNGKEVKAHIFEYTTQVSLDDDLKFQGAEKGIVPVQMLFCLKEKNQKKINSHRWLFNAFCPLLNPNVTVLLDVGTRPGRDTIYHLWKAFDSDSNVAGACGEIKAMTGKGGLNLFNPLVAAQNFEYKMSNILDKPLESAFGYISVLPGALSAYRYRALRNHEDGTGPLASYFKGETLHGNDTDVFTSNMYLAEDRILCWELVAKRDEKWVLKYVRAATGETDVPDAIPEFISQRRRWLNGALFAAIYSLTHFRQVWKTDHSFTRKFFLHVEFLYQFIQLIFTFFSLANYYLAFYFVAGSLAGSQPVVIPNNGAEYIFLIFKYILISVIAALFVLSLGNRPQGAHGLFMTCMILLSIVSAFATGCGLYFVIETLRNSGDGVTVGNNVFTTIIVSLASTYGLYALMSFLYFDPWHVFTSSLQYFFLLPSYVCTLQIYAFCNTHDVTWGTKGDNEQKMDLGSAVVKTEAGKDVVEIEMPSEQLDIDSGYEEALHNLRERTRIPEAPANQLTVQQDYYREVRTRVVLVWMISNALLAMIMTQVFGLDSTNNNVYLKIILWSVAGLALFRAIGSSAYLVQSGVKYLSETKNRTMNRRRKPIITGQK</sequence>
<dbReference type="InterPro" id="IPR004835">
    <property type="entry name" value="Chitin_synth"/>
</dbReference>
<keyword evidence="7" id="KW-0961">Cell wall biogenesis/degradation</keyword>
<evidence type="ECO:0000256" key="7">
    <source>
        <dbReference type="RuleBase" id="RU366040"/>
    </source>
</evidence>
<dbReference type="InterPro" id="IPR029044">
    <property type="entry name" value="Nucleotide-diphossugar_trans"/>
</dbReference>
<keyword evidence="11" id="KW-1185">Reference proteome</keyword>
<keyword evidence="4 7" id="KW-0812">Transmembrane</keyword>
<feature type="transmembrane region" description="Helical" evidence="7">
    <location>
        <begin position="657"/>
        <end position="676"/>
    </location>
</feature>
<feature type="region of interest" description="Disordered" evidence="8">
    <location>
        <begin position="1"/>
        <end position="111"/>
    </location>
</feature>
<feature type="transmembrane region" description="Helical" evidence="7">
    <location>
        <begin position="688"/>
        <end position="712"/>
    </location>
</feature>
<comment type="subcellular location">
    <subcellularLocation>
        <location evidence="7">Cell membrane</location>
        <topology evidence="7">Multi-pass membrane protein</topology>
    </subcellularLocation>
    <subcellularLocation>
        <location evidence="1">Membrane</location>
        <topology evidence="1">Multi-pass membrane protein</topology>
    </subcellularLocation>
</comment>
<dbReference type="GeneID" id="30032935"/>
<dbReference type="InterPro" id="IPR013616">
    <property type="entry name" value="Chitin_synth_N"/>
</dbReference>
<dbReference type="Pfam" id="PF01644">
    <property type="entry name" value="Chitin_synth_1"/>
    <property type="match status" value="1"/>
</dbReference>
<comment type="catalytic activity">
    <reaction evidence="7">
        <text>[(1-&gt;4)-N-acetyl-beta-D-glucosaminyl](n) + UDP-N-acetyl-alpha-D-glucosamine = [(1-&gt;4)-N-acetyl-beta-D-glucosaminyl](n+1) + UDP + H(+)</text>
        <dbReference type="Rhea" id="RHEA:16637"/>
        <dbReference type="Rhea" id="RHEA-COMP:9593"/>
        <dbReference type="Rhea" id="RHEA-COMP:9595"/>
        <dbReference type="ChEBI" id="CHEBI:15378"/>
        <dbReference type="ChEBI" id="CHEBI:17029"/>
        <dbReference type="ChEBI" id="CHEBI:57705"/>
        <dbReference type="ChEBI" id="CHEBI:58223"/>
        <dbReference type="EC" id="2.4.1.16"/>
    </reaction>
</comment>
<evidence type="ECO:0000256" key="4">
    <source>
        <dbReference type="ARBA" id="ARBA00022692"/>
    </source>
</evidence>
<organism evidence="10 11">
    <name type="scientific">Sugiyamaella lignohabitans</name>
    <dbReference type="NCBI Taxonomy" id="796027"/>
    <lineage>
        <taxon>Eukaryota</taxon>
        <taxon>Fungi</taxon>
        <taxon>Dikarya</taxon>
        <taxon>Ascomycota</taxon>
        <taxon>Saccharomycotina</taxon>
        <taxon>Dipodascomycetes</taxon>
        <taxon>Dipodascales</taxon>
        <taxon>Trichomonascaceae</taxon>
        <taxon>Sugiyamaella</taxon>
    </lineage>
</organism>
<evidence type="ECO:0000256" key="2">
    <source>
        <dbReference type="ARBA" id="ARBA00012543"/>
    </source>
</evidence>
<proteinExistence type="inferred from homology"/>
<dbReference type="RefSeq" id="XP_018735362.1">
    <property type="nucleotide sequence ID" value="XM_018878016.1"/>
</dbReference>
<evidence type="ECO:0000256" key="5">
    <source>
        <dbReference type="ARBA" id="ARBA00022989"/>
    </source>
</evidence>
<keyword evidence="5 7" id="KW-1133">Transmembrane helix</keyword>
<evidence type="ECO:0000256" key="1">
    <source>
        <dbReference type="ARBA" id="ARBA00004141"/>
    </source>
</evidence>
<evidence type="ECO:0000256" key="8">
    <source>
        <dbReference type="SAM" id="MobiDB-lite"/>
    </source>
</evidence>
<dbReference type="GO" id="GO:0004100">
    <property type="term" value="F:chitin synthase activity"/>
    <property type="evidence" value="ECO:0007669"/>
    <property type="project" value="UniProtKB-UniRule"/>
</dbReference>
<reference evidence="10 11" key="1">
    <citation type="submission" date="2016-02" db="EMBL/GenBank/DDBJ databases">
        <title>Complete genome sequence and transcriptome regulation of the pentose utilising yeast Sugiyamaella lignohabitans.</title>
        <authorList>
            <person name="Bellasio M."/>
            <person name="Peymann A."/>
            <person name="Valli M."/>
            <person name="Sipitzky M."/>
            <person name="Graf A."/>
            <person name="Sauer M."/>
            <person name="Marx H."/>
            <person name="Mattanovich D."/>
        </authorList>
    </citation>
    <scope>NUCLEOTIDE SEQUENCE [LARGE SCALE GENOMIC DNA]</scope>
    <source>
        <strain evidence="10 11">CBS 10342</strain>
    </source>
</reference>
<evidence type="ECO:0000313" key="10">
    <source>
        <dbReference type="EMBL" id="ANB12885.1"/>
    </source>
</evidence>
<keyword evidence="7" id="KW-1003">Cell membrane</keyword>
<dbReference type="PANTHER" id="PTHR22914">
    <property type="entry name" value="CHITIN SYNTHASE"/>
    <property type="match status" value="1"/>
</dbReference>
<feature type="transmembrane region" description="Helical" evidence="7">
    <location>
        <begin position="895"/>
        <end position="916"/>
    </location>
</feature>
<feature type="transmembrane region" description="Helical" evidence="7">
    <location>
        <begin position="732"/>
        <end position="751"/>
    </location>
</feature>
<dbReference type="OrthoDB" id="26569at2759"/>
<gene>
    <name evidence="10" type="primary">CHS2</name>
    <name evidence="10" type="ORF">AWJ20_1163</name>
</gene>
<dbReference type="EMBL" id="CP014501">
    <property type="protein sequence ID" value="ANB12885.1"/>
    <property type="molecule type" value="Genomic_DNA"/>
</dbReference>
<keyword evidence="3 7" id="KW-0328">Glycosyltransferase</keyword>
<keyword evidence="7" id="KW-0808">Transferase</keyword>
<evidence type="ECO:0000256" key="6">
    <source>
        <dbReference type="ARBA" id="ARBA00023136"/>
    </source>
</evidence>
<dbReference type="CDD" id="cd04190">
    <property type="entry name" value="Chitin_synth_C"/>
    <property type="match status" value="1"/>
</dbReference>
<feature type="compositionally biased region" description="Polar residues" evidence="8">
    <location>
        <begin position="43"/>
        <end position="54"/>
    </location>
</feature>
<dbReference type="Proteomes" id="UP000189580">
    <property type="component" value="Chromosome a"/>
</dbReference>
<protein>
    <recommendedName>
        <fullName evidence="2 7">Chitin synthase</fullName>
        <ecNumber evidence="2 7">2.4.1.16</ecNumber>
    </recommendedName>
</protein>
<comment type="similarity">
    <text evidence="7">Belongs to the chitin synthase family.</text>
</comment>
<dbReference type="EC" id="2.4.1.16" evidence="2 7"/>
<dbReference type="Pfam" id="PF08407">
    <property type="entry name" value="Chitin_synth_1N"/>
    <property type="match status" value="1"/>
</dbReference>
<feature type="domain" description="Chitin synthase N-terminal" evidence="9">
    <location>
        <begin position="198"/>
        <end position="263"/>
    </location>
</feature>
<evidence type="ECO:0000256" key="3">
    <source>
        <dbReference type="ARBA" id="ARBA00022676"/>
    </source>
</evidence>
<dbReference type="GO" id="GO:1902404">
    <property type="term" value="P:mitotic actomyosin contractile ring contraction"/>
    <property type="evidence" value="ECO:0007669"/>
    <property type="project" value="EnsemblFungi"/>
</dbReference>
<dbReference type="GO" id="GO:0005886">
    <property type="term" value="C:plasma membrane"/>
    <property type="evidence" value="ECO:0007669"/>
    <property type="project" value="UniProtKB-SubCell"/>
</dbReference>
<comment type="function">
    <text evidence="7">Polymerizes chitin, a structural polymer of the cell wall and septum, by transferring the sugar moiety of UDP-GlcNAc to the non-reducing end of the growing chitin polymer.</text>
</comment>
<evidence type="ECO:0000313" key="11">
    <source>
        <dbReference type="Proteomes" id="UP000189580"/>
    </source>
</evidence>
<evidence type="ECO:0000259" key="9">
    <source>
        <dbReference type="Pfam" id="PF08407"/>
    </source>
</evidence>
<name>A0A167DGC2_9ASCO</name>
<accession>A0A167DGC2</accession>
<feature type="transmembrane region" description="Helical" evidence="7">
    <location>
        <begin position="618"/>
        <end position="637"/>
    </location>
</feature>
<dbReference type="GO" id="GO:0005935">
    <property type="term" value="C:cellular bud neck"/>
    <property type="evidence" value="ECO:0007669"/>
    <property type="project" value="EnsemblFungi"/>
</dbReference>
<dbReference type="GO" id="GO:0006031">
    <property type="term" value="P:chitin biosynthetic process"/>
    <property type="evidence" value="ECO:0007669"/>
    <property type="project" value="UniProtKB-UniRule"/>
</dbReference>
<dbReference type="GO" id="GO:0071555">
    <property type="term" value="P:cell wall organization"/>
    <property type="evidence" value="ECO:0007669"/>
    <property type="project" value="UniProtKB-KW"/>
</dbReference>
<dbReference type="PANTHER" id="PTHR22914:SF38">
    <property type="entry name" value="CHITIN SYNTHASE 2"/>
    <property type="match status" value="1"/>
</dbReference>
<dbReference type="AlphaFoldDB" id="A0A167DGC2"/>
<feature type="transmembrane region" description="Helical" evidence="7">
    <location>
        <begin position="863"/>
        <end position="883"/>
    </location>
</feature>
<dbReference type="GO" id="GO:0030428">
    <property type="term" value="C:cell septum"/>
    <property type="evidence" value="ECO:0007669"/>
    <property type="project" value="TreeGrafter"/>
</dbReference>